<dbReference type="Pfam" id="PF22743">
    <property type="entry name" value="PspAA"/>
    <property type="match status" value="1"/>
</dbReference>
<protein>
    <recommendedName>
        <fullName evidence="1">PspA-associated domain-containing protein</fullName>
    </recommendedName>
</protein>
<evidence type="ECO:0000313" key="2">
    <source>
        <dbReference type="EMBL" id="UUY03298.1"/>
    </source>
</evidence>
<dbReference type="InterPro" id="IPR054437">
    <property type="entry name" value="PspA-assoc_dom"/>
</dbReference>
<keyword evidence="3" id="KW-1185">Reference proteome</keyword>
<dbReference type="RefSeq" id="WP_353863808.1">
    <property type="nucleotide sequence ID" value="NZ_CP088295.1"/>
</dbReference>
<dbReference type="Proteomes" id="UP001058860">
    <property type="component" value="Chromosome"/>
</dbReference>
<proteinExistence type="predicted"/>
<dbReference type="EMBL" id="CP088295">
    <property type="protein sequence ID" value="UUY03298.1"/>
    <property type="molecule type" value="Genomic_DNA"/>
</dbReference>
<reference evidence="3" key="1">
    <citation type="submission" date="2021-11" db="EMBL/GenBank/DDBJ databases">
        <title>Cultivation dependent microbiological survey of springs from the worlds oldest radium mine currently devoted to the extraction of radon-saturated water.</title>
        <authorList>
            <person name="Kapinusova G."/>
            <person name="Smrhova T."/>
            <person name="Strejcek M."/>
            <person name="Suman J."/>
            <person name="Jani K."/>
            <person name="Pajer P."/>
            <person name="Uhlik O."/>
        </authorList>
    </citation>
    <scope>NUCLEOTIDE SEQUENCE [LARGE SCALE GENOMIC DNA]</scope>
    <source>
        <strain evidence="3">J379</strain>
    </source>
</reference>
<accession>A0ABY5PF84</accession>
<feature type="domain" description="PspA-associated" evidence="1">
    <location>
        <begin position="1"/>
        <end position="92"/>
    </location>
</feature>
<organism evidence="2 3">
    <name type="scientific">Svornostia abyssi</name>
    <dbReference type="NCBI Taxonomy" id="2898438"/>
    <lineage>
        <taxon>Bacteria</taxon>
        <taxon>Bacillati</taxon>
        <taxon>Actinomycetota</taxon>
        <taxon>Thermoleophilia</taxon>
        <taxon>Solirubrobacterales</taxon>
        <taxon>Baekduiaceae</taxon>
        <taxon>Svornostia</taxon>
    </lineage>
</organism>
<name>A0ABY5PF84_9ACTN</name>
<gene>
    <name evidence="2" type="ORF">LRS13_21920</name>
</gene>
<sequence length="92" mass="9890">MIVRIMTEGQYKLDDAALAKVNEYDNACVAAVEAGDEDGFHEHFEALLHLIRTEGTELADDDLHGSDVLIPPGDTTFAEAAGEFTGEGLIPD</sequence>
<evidence type="ECO:0000313" key="3">
    <source>
        <dbReference type="Proteomes" id="UP001058860"/>
    </source>
</evidence>
<evidence type="ECO:0000259" key="1">
    <source>
        <dbReference type="Pfam" id="PF22743"/>
    </source>
</evidence>